<evidence type="ECO:0000313" key="3">
    <source>
        <dbReference type="Proteomes" id="UP000609874"/>
    </source>
</evidence>
<dbReference type="RefSeq" id="WP_191806406.1">
    <property type="nucleotide sequence ID" value="NZ_JACSQD010000001.1"/>
</dbReference>
<evidence type="ECO:0000256" key="1">
    <source>
        <dbReference type="SAM" id="MobiDB-lite"/>
    </source>
</evidence>
<sequence length="152" mass="15962">MKRKPRDDTGSADPPDTGDWQQVLAHRTAAADRSDAAARFRDAGLDPSEVDAVLRDGGDALFAAAAGPDPDWAEPFGGLKAAALLAAELSSLAAALNSRASGIRSAAVALLLEDYSAVSVARELGISRQKVYEVGRAGFKPPYVETVPWKRS</sequence>
<accession>A0ABR8UP60</accession>
<comment type="caution">
    <text evidence="2">The sequence shown here is derived from an EMBL/GenBank/DDBJ whole genome shotgun (WGS) entry which is preliminary data.</text>
</comment>
<keyword evidence="3" id="KW-1185">Reference proteome</keyword>
<gene>
    <name evidence="2" type="ORF">H9639_01700</name>
</gene>
<organism evidence="2 3">
    <name type="scientific">Arthrobacter gallicola</name>
    <dbReference type="NCBI Taxonomy" id="2762225"/>
    <lineage>
        <taxon>Bacteria</taxon>
        <taxon>Bacillati</taxon>
        <taxon>Actinomycetota</taxon>
        <taxon>Actinomycetes</taxon>
        <taxon>Micrococcales</taxon>
        <taxon>Micrococcaceae</taxon>
        <taxon>Arthrobacter</taxon>
    </lineage>
</organism>
<protein>
    <submittedName>
        <fullName evidence="2">Uncharacterized protein</fullName>
    </submittedName>
</protein>
<reference evidence="2 3" key="1">
    <citation type="submission" date="2020-08" db="EMBL/GenBank/DDBJ databases">
        <title>A Genomic Blueprint of the Chicken Gut Microbiome.</title>
        <authorList>
            <person name="Gilroy R."/>
            <person name="Ravi A."/>
            <person name="Getino M."/>
            <person name="Pursley I."/>
            <person name="Horton D.L."/>
            <person name="Alikhan N.-F."/>
            <person name="Baker D."/>
            <person name="Gharbi K."/>
            <person name="Hall N."/>
            <person name="Watson M."/>
            <person name="Adriaenssens E.M."/>
            <person name="Foster-Nyarko E."/>
            <person name="Jarju S."/>
            <person name="Secka A."/>
            <person name="Antonio M."/>
            <person name="Oren A."/>
            <person name="Chaudhuri R."/>
            <person name="La Ragione R.M."/>
            <person name="Hildebrand F."/>
            <person name="Pallen M.J."/>
        </authorList>
    </citation>
    <scope>NUCLEOTIDE SEQUENCE [LARGE SCALE GENOMIC DNA]</scope>
    <source>
        <strain evidence="2 3">Sa2CUA1</strain>
    </source>
</reference>
<dbReference type="EMBL" id="JACSQD010000001">
    <property type="protein sequence ID" value="MBD7994011.1"/>
    <property type="molecule type" value="Genomic_DNA"/>
</dbReference>
<proteinExistence type="predicted"/>
<dbReference type="Proteomes" id="UP000609874">
    <property type="component" value="Unassembled WGS sequence"/>
</dbReference>
<feature type="region of interest" description="Disordered" evidence="1">
    <location>
        <begin position="1"/>
        <end position="20"/>
    </location>
</feature>
<name>A0ABR8UP60_9MICC</name>
<evidence type="ECO:0000313" key="2">
    <source>
        <dbReference type="EMBL" id="MBD7994011.1"/>
    </source>
</evidence>